<keyword evidence="2" id="KW-1185">Reference proteome</keyword>
<sequence length="260" mass="29966">MRKIEGDEILVDINSSSSNILLLTIAENAIKWCKIFLNLVELESLSTSEGLSALSSKIEELVKNFEIFQTNILIFDLHLEKMINVVFNNTKTVLFHSVLIKLSCLFELKQHNQQQKQQNQHSSSNTESLNSELLKLYQQVLYEVAKQSLEMSKKFTETDNIEDLLFKAPLRVMFTNILKSLLQSSAFFKRFGKLLNLNSEIEKDIDIELFHVSQLLKQQSALQTTNKKIAVLKSTEKILSSWLQSLYLKPETISFFDHFA</sequence>
<accession>A0ACB5UD13</accession>
<protein>
    <submittedName>
        <fullName evidence="1">Unnamed protein product</fullName>
    </submittedName>
</protein>
<dbReference type="Proteomes" id="UP001165064">
    <property type="component" value="Unassembled WGS sequence"/>
</dbReference>
<proteinExistence type="predicted"/>
<name>A0ACB5UD13_AMBMO</name>
<reference evidence="1" key="1">
    <citation type="submission" date="2023-04" db="EMBL/GenBank/DDBJ databases">
        <title>Ambrosiozyma monospora NBRC 10751.</title>
        <authorList>
            <person name="Ichikawa N."/>
            <person name="Sato H."/>
            <person name="Tonouchi N."/>
        </authorList>
    </citation>
    <scope>NUCLEOTIDE SEQUENCE</scope>
    <source>
        <strain evidence="1">NBRC 10751</strain>
    </source>
</reference>
<comment type="caution">
    <text evidence="1">The sequence shown here is derived from an EMBL/GenBank/DDBJ whole genome shotgun (WGS) entry which is preliminary data.</text>
</comment>
<evidence type="ECO:0000313" key="2">
    <source>
        <dbReference type="Proteomes" id="UP001165064"/>
    </source>
</evidence>
<evidence type="ECO:0000313" key="1">
    <source>
        <dbReference type="EMBL" id="GMF14196.1"/>
    </source>
</evidence>
<gene>
    <name evidence="1" type="ORF">Amon02_001343800</name>
</gene>
<organism evidence="1 2">
    <name type="scientific">Ambrosiozyma monospora</name>
    <name type="common">Yeast</name>
    <name type="synonym">Endomycopsis monosporus</name>
    <dbReference type="NCBI Taxonomy" id="43982"/>
    <lineage>
        <taxon>Eukaryota</taxon>
        <taxon>Fungi</taxon>
        <taxon>Dikarya</taxon>
        <taxon>Ascomycota</taxon>
        <taxon>Saccharomycotina</taxon>
        <taxon>Pichiomycetes</taxon>
        <taxon>Pichiales</taxon>
        <taxon>Pichiaceae</taxon>
        <taxon>Ambrosiozyma</taxon>
    </lineage>
</organism>
<dbReference type="EMBL" id="BSXS01018638">
    <property type="protein sequence ID" value="GMF14196.1"/>
    <property type="molecule type" value="Genomic_DNA"/>
</dbReference>